<feature type="region of interest" description="Disordered" evidence="5">
    <location>
        <begin position="431"/>
        <end position="479"/>
    </location>
</feature>
<dbReference type="InterPro" id="IPR050650">
    <property type="entry name" value="Type-II_Cytokine-TF_Rcpt"/>
</dbReference>
<dbReference type="GO" id="GO:0042015">
    <property type="term" value="F:interleukin-20 binding"/>
    <property type="evidence" value="ECO:0000318"/>
    <property type="project" value="GO_Central"/>
</dbReference>
<dbReference type="Ensembl" id="ENSOANT00000008359.2">
    <property type="protein sequence ID" value="ENSOANP00000008357.2"/>
    <property type="gene ID" value="ENSOANG00000005257.2"/>
</dbReference>
<keyword evidence="10" id="KW-1185">Reference proteome</keyword>
<gene>
    <name evidence="9" type="primary">IL20RA</name>
</gene>
<keyword evidence="6" id="KW-0812">Transmembrane</keyword>
<evidence type="ECO:0000256" key="7">
    <source>
        <dbReference type="SAM" id="SignalP"/>
    </source>
</evidence>
<dbReference type="GO" id="GO:0005886">
    <property type="term" value="C:plasma membrane"/>
    <property type="evidence" value="ECO:0000318"/>
    <property type="project" value="GO_Central"/>
</dbReference>
<dbReference type="eggNOG" id="ENOG502RPFC">
    <property type="taxonomic scope" value="Eukaryota"/>
</dbReference>
<dbReference type="Pfam" id="PF01108">
    <property type="entry name" value="Tissue_fac"/>
    <property type="match status" value="1"/>
</dbReference>
<dbReference type="GeneTree" id="ENSGT00940000157314"/>
<evidence type="ECO:0000256" key="1">
    <source>
        <dbReference type="ARBA" id="ARBA00005399"/>
    </source>
</evidence>
<dbReference type="PANTHER" id="PTHR20859:SF86">
    <property type="entry name" value="INTERLEUKIN-20 RECEPTOR SUBUNIT ALPHA"/>
    <property type="match status" value="1"/>
</dbReference>
<dbReference type="STRING" id="9258.ENSOANP00000008357"/>
<dbReference type="Gene3D" id="2.60.40.10">
    <property type="entry name" value="Immunoglobulins"/>
    <property type="match status" value="2"/>
</dbReference>
<comment type="similarity">
    <text evidence="1">Belongs to the type II cytokine receptor family.</text>
</comment>
<evidence type="ECO:0000259" key="8">
    <source>
        <dbReference type="PROSITE" id="PS50853"/>
    </source>
</evidence>
<keyword evidence="3" id="KW-1015">Disulfide bond</keyword>
<dbReference type="GO" id="GO:0004896">
    <property type="term" value="F:cytokine receptor activity"/>
    <property type="evidence" value="ECO:0000318"/>
    <property type="project" value="GO_Central"/>
</dbReference>
<keyword evidence="6" id="KW-0472">Membrane</keyword>
<feature type="domain" description="Fibronectin type-III" evidence="8">
    <location>
        <begin position="138"/>
        <end position="244"/>
    </location>
</feature>
<organism evidence="9 10">
    <name type="scientific">Ornithorhynchus anatinus</name>
    <name type="common">Duckbill platypus</name>
    <dbReference type="NCBI Taxonomy" id="9258"/>
    <lineage>
        <taxon>Eukaryota</taxon>
        <taxon>Metazoa</taxon>
        <taxon>Chordata</taxon>
        <taxon>Craniata</taxon>
        <taxon>Vertebrata</taxon>
        <taxon>Euteleostomi</taxon>
        <taxon>Mammalia</taxon>
        <taxon>Monotremata</taxon>
        <taxon>Ornithorhynchidae</taxon>
        <taxon>Ornithorhynchus</taxon>
    </lineage>
</organism>
<dbReference type="FunCoup" id="F6VJN7">
    <property type="interactions" value="759"/>
</dbReference>
<evidence type="ECO:0000256" key="3">
    <source>
        <dbReference type="ARBA" id="ARBA00023157"/>
    </source>
</evidence>
<dbReference type="CDD" id="cd00063">
    <property type="entry name" value="FN3"/>
    <property type="match status" value="2"/>
</dbReference>
<feature type="transmembrane region" description="Helical" evidence="6">
    <location>
        <begin position="254"/>
        <end position="276"/>
    </location>
</feature>
<feature type="signal peptide" evidence="7">
    <location>
        <begin position="1"/>
        <end position="33"/>
    </location>
</feature>
<feature type="compositionally biased region" description="Basic and acidic residues" evidence="5">
    <location>
        <begin position="330"/>
        <end position="339"/>
    </location>
</feature>
<evidence type="ECO:0000256" key="5">
    <source>
        <dbReference type="SAM" id="MobiDB-lite"/>
    </source>
</evidence>
<evidence type="ECO:0000313" key="9">
    <source>
        <dbReference type="Ensembl" id="ENSOANP00000008357.2"/>
    </source>
</evidence>
<feature type="chain" id="PRO_5028204063" evidence="7">
    <location>
        <begin position="34"/>
        <end position="554"/>
    </location>
</feature>
<reference evidence="9 10" key="1">
    <citation type="journal article" date="2008" name="Nature">
        <title>Genome analysis of the platypus reveals unique signatures of evolution.</title>
        <authorList>
            <person name="Warren W.C."/>
            <person name="Hillier L.W."/>
            <person name="Marshall Graves J.A."/>
            <person name="Birney E."/>
            <person name="Ponting C.P."/>
            <person name="Grutzner F."/>
            <person name="Belov K."/>
            <person name="Miller W."/>
            <person name="Clarke L."/>
            <person name="Chinwalla A.T."/>
            <person name="Yang S.P."/>
            <person name="Heger A."/>
            <person name="Locke D.P."/>
            <person name="Miethke P."/>
            <person name="Waters P.D."/>
            <person name="Veyrunes F."/>
            <person name="Fulton L."/>
            <person name="Fulton B."/>
            <person name="Graves T."/>
            <person name="Wallis J."/>
            <person name="Puente X.S."/>
            <person name="Lopez-Otin C."/>
            <person name="Ordonez G.R."/>
            <person name="Eichler E.E."/>
            <person name="Chen L."/>
            <person name="Cheng Z."/>
            <person name="Deakin J.E."/>
            <person name="Alsop A."/>
            <person name="Thompson K."/>
            <person name="Kirby P."/>
            <person name="Papenfuss A.T."/>
            <person name="Wakefield M.J."/>
            <person name="Olender T."/>
            <person name="Lancet D."/>
            <person name="Huttley G.A."/>
            <person name="Smit A.F."/>
            <person name="Pask A."/>
            <person name="Temple-Smith P."/>
            <person name="Batzer M.A."/>
            <person name="Walker J.A."/>
            <person name="Konkel M.K."/>
            <person name="Harris R.S."/>
            <person name="Whittington C.M."/>
            <person name="Wong E.S."/>
            <person name="Gemmell N.J."/>
            <person name="Buschiazzo E."/>
            <person name="Vargas Jentzsch I.M."/>
            <person name="Merkel A."/>
            <person name="Schmitz J."/>
            <person name="Zemann A."/>
            <person name="Churakov G."/>
            <person name="Kriegs J.O."/>
            <person name="Brosius J."/>
            <person name="Murchison E.P."/>
            <person name="Sachidanandam R."/>
            <person name="Smith C."/>
            <person name="Hannon G.J."/>
            <person name="Tsend-Ayush E."/>
            <person name="McMillan D."/>
            <person name="Attenborough R."/>
            <person name="Rens W."/>
            <person name="Ferguson-Smith M."/>
            <person name="Lefevre C.M."/>
            <person name="Sharp J.A."/>
            <person name="Nicholas K.R."/>
            <person name="Ray D.A."/>
            <person name="Kube M."/>
            <person name="Reinhardt R."/>
            <person name="Pringle T.H."/>
            <person name="Taylor J."/>
            <person name="Jones R.C."/>
            <person name="Nixon B."/>
            <person name="Dacheux J.L."/>
            <person name="Niwa H."/>
            <person name="Sekita Y."/>
            <person name="Huang X."/>
            <person name="Stark A."/>
            <person name="Kheradpour P."/>
            <person name="Kellis M."/>
            <person name="Flicek P."/>
            <person name="Chen Y."/>
            <person name="Webber C."/>
            <person name="Hardison R."/>
            <person name="Nelson J."/>
            <person name="Hallsworth-Pepin K."/>
            <person name="Delehaunty K."/>
            <person name="Markovic C."/>
            <person name="Minx P."/>
            <person name="Feng Y."/>
            <person name="Kremitzki C."/>
            <person name="Mitreva M."/>
            <person name="Glasscock J."/>
            <person name="Wylie T."/>
            <person name="Wohldmann P."/>
            <person name="Thiru P."/>
            <person name="Nhan M.N."/>
            <person name="Pohl C.S."/>
            <person name="Smith S.M."/>
            <person name="Hou S."/>
            <person name="Nefedov M."/>
            <person name="de Jong P.J."/>
            <person name="Renfree M.B."/>
            <person name="Mardis E.R."/>
            <person name="Wilson R.K."/>
        </authorList>
    </citation>
    <scope>NUCLEOTIDE SEQUENCE [LARGE SCALE GENOMIC DNA]</scope>
    <source>
        <strain evidence="9 10">Glennie</strain>
    </source>
</reference>
<dbReference type="InterPro" id="IPR036116">
    <property type="entry name" value="FN3_sf"/>
</dbReference>
<dbReference type="Proteomes" id="UP000002279">
    <property type="component" value="Chromosome 2"/>
</dbReference>
<name>F6VJN7_ORNAN</name>
<dbReference type="OMA" id="NCSKWTE"/>
<dbReference type="InParanoid" id="F6VJN7"/>
<dbReference type="Bgee" id="ENSOANG00000005257">
    <property type="expression patterns" value="Expressed in brain and 3 other cell types or tissues"/>
</dbReference>
<dbReference type="Pfam" id="PF09294">
    <property type="entry name" value="Interfer-bind"/>
    <property type="match status" value="1"/>
</dbReference>
<evidence type="ECO:0000256" key="6">
    <source>
        <dbReference type="SAM" id="Phobius"/>
    </source>
</evidence>
<dbReference type="GO" id="GO:0019221">
    <property type="term" value="P:cytokine-mediated signaling pathway"/>
    <property type="evidence" value="ECO:0000318"/>
    <property type="project" value="GO_Central"/>
</dbReference>
<dbReference type="InterPro" id="IPR003961">
    <property type="entry name" value="FN3_dom"/>
</dbReference>
<dbReference type="PROSITE" id="PS50853">
    <property type="entry name" value="FN3"/>
    <property type="match status" value="1"/>
</dbReference>
<evidence type="ECO:0000256" key="4">
    <source>
        <dbReference type="ARBA" id="ARBA00023170"/>
    </source>
</evidence>
<protein>
    <submittedName>
        <fullName evidence="9">Interleukin 20 receptor subunit alpha</fullName>
    </submittedName>
</protein>
<sequence>MGMPEPCVPLAPRPLPFLLLLLLLFLLPRPTDSGHCNYGFPKPTNVTFSSLNMKNVLHWKPPEGLGAEAVYTVQYYIYGKHNWISKSECKNISRNYCDLSIETYDHEHQYYARVMASWKRNCSQWAETRRFNPKMNTLIGPPVVAVSSGDKSISITLTAPEKWKKNPGDSSIPMSQIYSSLKYDVSICNRNSNKWWSIQVTNHTLSLTRLESDTTYCVTVRSCISVPYQISEPSEEQCVTTLKDQASELTAKIMFWYVLPVIVTAFIISVMGYHMYRYIRVGKQKHPPNLILIYGNGYDEKLFVPAEKILVNFITVNIVDDSRISQKDINHKDKAKDLSDPTPAEIQEDKDSPAEDLKVKHLGYASQAVEILNEREENENWLSPVQPASLCPSRQRDVGIVEYELDVRAEDICPPQKDQELNLQEDVLTQGNQQIEPRETLVDRGQPQSDGQRKARTPKPGAQEPLNSEEAPEDEESTIVVDWDPQTGRLCIPSLSNFKPHTEECEPDEGDGPAKEGLLSKLYEKRASNKSAEGNEAYLMQFMEEWDLHVQMEE</sequence>
<keyword evidence="2 7" id="KW-0732">Signal</keyword>
<feature type="region of interest" description="Disordered" evidence="5">
    <location>
        <begin position="330"/>
        <end position="353"/>
    </location>
</feature>
<dbReference type="PANTHER" id="PTHR20859">
    <property type="entry name" value="INTERFERON/INTERLEUKIN RECEPTOR"/>
    <property type="match status" value="1"/>
</dbReference>
<dbReference type="FunFam" id="2.60.40.10:FF:000348">
    <property type="entry name" value="Interleukin 20 receptor subunit alpha"/>
    <property type="match status" value="1"/>
</dbReference>
<evidence type="ECO:0000313" key="10">
    <source>
        <dbReference type="Proteomes" id="UP000002279"/>
    </source>
</evidence>
<reference evidence="9" key="3">
    <citation type="submission" date="2025-09" db="UniProtKB">
        <authorList>
            <consortium name="Ensembl"/>
        </authorList>
    </citation>
    <scope>IDENTIFICATION</scope>
    <source>
        <strain evidence="9">Glennie</strain>
    </source>
</reference>
<keyword evidence="4" id="KW-0675">Receptor</keyword>
<evidence type="ECO:0000256" key="2">
    <source>
        <dbReference type="ARBA" id="ARBA00022729"/>
    </source>
</evidence>
<dbReference type="InterPro" id="IPR015373">
    <property type="entry name" value="Interferon/interleukin_rcp_dom"/>
</dbReference>
<keyword evidence="6" id="KW-1133">Transmembrane helix</keyword>
<proteinExistence type="inferred from homology"/>
<accession>F6VJN7</accession>
<dbReference type="InterPro" id="IPR013783">
    <property type="entry name" value="Ig-like_fold"/>
</dbReference>
<reference evidence="9" key="2">
    <citation type="submission" date="2025-08" db="UniProtKB">
        <authorList>
            <consortium name="Ensembl"/>
        </authorList>
    </citation>
    <scope>IDENTIFICATION</scope>
    <source>
        <strain evidence="9">Glennie</strain>
    </source>
</reference>
<dbReference type="AlphaFoldDB" id="F6VJN7"/>
<dbReference type="SUPFAM" id="SSF49265">
    <property type="entry name" value="Fibronectin type III"/>
    <property type="match status" value="2"/>
</dbReference>